<evidence type="ECO:0000259" key="1">
    <source>
        <dbReference type="PROSITE" id="PS51186"/>
    </source>
</evidence>
<feature type="domain" description="N-acetyltransferase" evidence="1">
    <location>
        <begin position="1"/>
        <end position="161"/>
    </location>
</feature>
<keyword evidence="2" id="KW-0808">Transferase</keyword>
<dbReference type="Pfam" id="PF00583">
    <property type="entry name" value="Acetyltransf_1"/>
    <property type="match status" value="1"/>
</dbReference>
<dbReference type="EC" id="2.3.1.183" evidence="2"/>
<dbReference type="RefSeq" id="WP_183920472.1">
    <property type="nucleotide sequence ID" value="NZ_JACHBB010000037.1"/>
</dbReference>
<evidence type="ECO:0000313" key="2">
    <source>
        <dbReference type="EMBL" id="MBB5564851.1"/>
    </source>
</evidence>
<dbReference type="PROSITE" id="PS51186">
    <property type="entry name" value="GNAT"/>
    <property type="match status" value="1"/>
</dbReference>
<dbReference type="InterPro" id="IPR016181">
    <property type="entry name" value="Acyl_CoA_acyltransferase"/>
</dbReference>
<accession>A0A7W8XL62</accession>
<protein>
    <submittedName>
        <fullName evidence="2">Phosphinothricin acetyltransferase</fullName>
        <ecNumber evidence="2">2.3.1.183</ecNumber>
    </submittedName>
</protein>
<dbReference type="Proteomes" id="UP000528824">
    <property type="component" value="Unassembled WGS sequence"/>
</dbReference>
<dbReference type="CDD" id="cd04301">
    <property type="entry name" value="NAT_SF"/>
    <property type="match status" value="1"/>
</dbReference>
<reference evidence="2 3" key="1">
    <citation type="submission" date="2020-08" db="EMBL/GenBank/DDBJ databases">
        <title>Genomic Encyclopedia of Type Strains, Phase IV (KMG-V): Genome sequencing to study the core and pangenomes of soil and plant-associated prokaryotes.</title>
        <authorList>
            <person name="Whitman W."/>
        </authorList>
    </citation>
    <scope>NUCLEOTIDE SEQUENCE [LARGE SCALE GENOMIC DNA]</scope>
    <source>
        <strain evidence="2 3">SEMIA 4034</strain>
    </source>
</reference>
<organism evidence="2 3">
    <name type="scientific">Rhizobium lentis</name>
    <dbReference type="NCBI Taxonomy" id="1138194"/>
    <lineage>
        <taxon>Bacteria</taxon>
        <taxon>Pseudomonadati</taxon>
        <taxon>Pseudomonadota</taxon>
        <taxon>Alphaproteobacteria</taxon>
        <taxon>Hyphomicrobiales</taxon>
        <taxon>Rhizobiaceae</taxon>
        <taxon>Rhizobium/Agrobacterium group</taxon>
        <taxon>Rhizobium</taxon>
    </lineage>
</organism>
<proteinExistence type="predicted"/>
<evidence type="ECO:0000313" key="3">
    <source>
        <dbReference type="Proteomes" id="UP000528824"/>
    </source>
</evidence>
<dbReference type="Gene3D" id="3.40.630.30">
    <property type="match status" value="1"/>
</dbReference>
<dbReference type="SUPFAM" id="SSF55729">
    <property type="entry name" value="Acyl-CoA N-acyltransferases (Nat)"/>
    <property type="match status" value="1"/>
</dbReference>
<keyword evidence="3" id="KW-1185">Reference proteome</keyword>
<dbReference type="EMBL" id="JACHBC010000036">
    <property type="protein sequence ID" value="MBB5564851.1"/>
    <property type="molecule type" value="Genomic_DNA"/>
</dbReference>
<keyword evidence="2" id="KW-0012">Acyltransferase</keyword>
<sequence length="161" mass="18609">MFRRATYADAGDMAKIYNQAMKPGIFAISQIAPDTHNERISWLSEHQEPYPAFVYEIDRTVIGWCSLSRFSVRPEYAGVAETSRYIDENHRGQGIGKLMHAQLVKTATKLGFRLLVSRVNERNTPSMKSANVFFRQVVVLHEATCIHGEWHNDVWLWKKLR</sequence>
<gene>
    <name evidence="2" type="ORF">GGI59_006563</name>
</gene>
<comment type="caution">
    <text evidence="2">The sequence shown here is derived from an EMBL/GenBank/DDBJ whole genome shotgun (WGS) entry which is preliminary data.</text>
</comment>
<dbReference type="GO" id="GO:0102971">
    <property type="term" value="F:phosphinothricin N-acetyltransferase activity"/>
    <property type="evidence" value="ECO:0007669"/>
    <property type="project" value="UniProtKB-EC"/>
</dbReference>
<dbReference type="AlphaFoldDB" id="A0A7W8XL62"/>
<dbReference type="InterPro" id="IPR000182">
    <property type="entry name" value="GNAT_dom"/>
</dbReference>
<name>A0A7W8XL62_9HYPH</name>